<dbReference type="RefSeq" id="WP_056977970.1">
    <property type="nucleotide sequence ID" value="NZ_AYYP01000072.1"/>
</dbReference>
<protein>
    <submittedName>
        <fullName evidence="1">Uncharacterized protein</fullName>
    </submittedName>
</protein>
<name>A0A0R2A6U4_9LACO</name>
<dbReference type="PATRIC" id="fig|1423718.3.peg.1340"/>
<dbReference type="EMBL" id="AYYP01000072">
    <property type="protein sequence ID" value="KRM63032.1"/>
    <property type="molecule type" value="Genomic_DNA"/>
</dbReference>
<proteinExistence type="predicted"/>
<comment type="caution">
    <text evidence="1">The sequence shown here is derived from an EMBL/GenBank/DDBJ whole genome shotgun (WGS) entry which is preliminary data.</text>
</comment>
<sequence>MKKITGLYHEYLPNISGMAGWYYDYDTNLLDSKSKAAPFAKKLLLFHAETQEIFTVYEASEQQVISNFAVLEYYQGNLYFLVLEKVTEQILIMSYEFVSRQVTEVARIAAAGINFARLAFYVAPVLLAVQDDLNHRVEIYYPQRLSLPLAEDECFECQEGEKFYFSKWLADESLARRNAYLVKDAQGKTIAEGSGRITRFENGEFMMI</sequence>
<reference evidence="1 2" key="1">
    <citation type="journal article" date="2015" name="Genome Announc.">
        <title>Expanding the biotechnology potential of lactobacilli through comparative genomics of 213 strains and associated genera.</title>
        <authorList>
            <person name="Sun Z."/>
            <person name="Harris H.M."/>
            <person name="McCann A."/>
            <person name="Guo C."/>
            <person name="Argimon S."/>
            <person name="Zhang W."/>
            <person name="Yang X."/>
            <person name="Jeffery I.B."/>
            <person name="Cooney J.C."/>
            <person name="Kagawa T.F."/>
            <person name="Liu W."/>
            <person name="Song Y."/>
            <person name="Salvetti E."/>
            <person name="Wrobel A."/>
            <person name="Rasinkangas P."/>
            <person name="Parkhill J."/>
            <person name="Rea M.C."/>
            <person name="O'Sullivan O."/>
            <person name="Ritari J."/>
            <person name="Douillard F.P."/>
            <person name="Paul Ross R."/>
            <person name="Yang R."/>
            <person name="Briner A.E."/>
            <person name="Felis G.E."/>
            <person name="de Vos W.M."/>
            <person name="Barrangou R."/>
            <person name="Klaenhammer T.R."/>
            <person name="Caufield P.W."/>
            <person name="Cui Y."/>
            <person name="Zhang H."/>
            <person name="O'Toole P.W."/>
        </authorList>
    </citation>
    <scope>NUCLEOTIDE SEQUENCE [LARGE SCALE GENOMIC DNA]</scope>
    <source>
        <strain evidence="1 2">DSM 20509</strain>
    </source>
</reference>
<dbReference type="AlphaFoldDB" id="A0A0R2A6U4"/>
<organism evidence="1 2">
    <name type="scientific">Ligilactobacillus agilis DSM 20509</name>
    <dbReference type="NCBI Taxonomy" id="1423718"/>
    <lineage>
        <taxon>Bacteria</taxon>
        <taxon>Bacillati</taxon>
        <taxon>Bacillota</taxon>
        <taxon>Bacilli</taxon>
        <taxon>Lactobacillales</taxon>
        <taxon>Lactobacillaceae</taxon>
        <taxon>Ligilactobacillus</taxon>
    </lineage>
</organism>
<dbReference type="Proteomes" id="UP000051008">
    <property type="component" value="Unassembled WGS sequence"/>
</dbReference>
<dbReference type="OrthoDB" id="9780310at2"/>
<accession>A0A0R2A6U4</accession>
<gene>
    <name evidence="1" type="ORF">FC14_GL001279</name>
</gene>
<keyword evidence="2" id="KW-1185">Reference proteome</keyword>
<evidence type="ECO:0000313" key="2">
    <source>
        <dbReference type="Proteomes" id="UP000051008"/>
    </source>
</evidence>
<evidence type="ECO:0000313" key="1">
    <source>
        <dbReference type="EMBL" id="KRM63032.1"/>
    </source>
</evidence>